<dbReference type="SUPFAM" id="SSF53187">
    <property type="entry name" value="Zn-dependent exopeptidases"/>
    <property type="match status" value="1"/>
</dbReference>
<sequence length="271" mass="29250">MKVKSRKTIACIMISLMLVATAVVWYQISPPAEDVSSAQVAQCKTIVLDPGHGGMDGGATGGGGSVEKDVNLAVALNLRDMLRMAGYQVVMTREEDISIHDSSANTVREKKVSDIHNRLKILEEHPDSFFVSIHQNKFPQSQYSGSQVFYSVNHPFSETLAQSIQQQLISQLQPDNNRVIKPMAKGAYLLEHAKTPAVVVECGFLSNWEEEAKLVTPEYQSKLAFAIFCGITQSKGLEGGDGAGSGAGFSEPSVSQEESQSPVTSTAQSVT</sequence>
<dbReference type="CDD" id="cd02696">
    <property type="entry name" value="MurNAc-LAA"/>
    <property type="match status" value="1"/>
</dbReference>
<gene>
    <name evidence="5" type="primary">cwlD</name>
    <name evidence="5" type="ORF">C12CBH8_12130</name>
</gene>
<dbReference type="InterPro" id="IPR002508">
    <property type="entry name" value="MurNAc-LAA_cat"/>
</dbReference>
<feature type="chain" id="PRO_5031211484" evidence="3">
    <location>
        <begin position="23"/>
        <end position="271"/>
    </location>
</feature>
<dbReference type="Pfam" id="PF01520">
    <property type="entry name" value="Amidase_3"/>
    <property type="match status" value="1"/>
</dbReference>
<dbReference type="SMART" id="SM00646">
    <property type="entry name" value="Ami_3"/>
    <property type="match status" value="1"/>
</dbReference>
<keyword evidence="3" id="KW-0732">Signal</keyword>
<feature type="region of interest" description="Disordered" evidence="2">
    <location>
        <begin position="239"/>
        <end position="271"/>
    </location>
</feature>
<feature type="domain" description="MurNAc-LAA" evidence="4">
    <location>
        <begin position="118"/>
        <end position="232"/>
    </location>
</feature>
<dbReference type="PANTHER" id="PTHR30404">
    <property type="entry name" value="N-ACETYLMURAMOYL-L-ALANINE AMIDASE"/>
    <property type="match status" value="1"/>
</dbReference>
<dbReference type="AlphaFoldDB" id="A0A7I8D7G8"/>
<reference evidence="6" key="1">
    <citation type="submission" date="2020-07" db="EMBL/GenBank/DDBJ databases">
        <title>Complete genome sequencing of Clostridia bacterium strain 12CBH8.</title>
        <authorList>
            <person name="Sakamoto M."/>
            <person name="Murakami T."/>
            <person name="Mori H."/>
        </authorList>
    </citation>
    <scope>NUCLEOTIDE SEQUENCE [LARGE SCALE GENOMIC DNA]</scope>
    <source>
        <strain evidence="6">12CBH8</strain>
    </source>
</reference>
<evidence type="ECO:0000256" key="1">
    <source>
        <dbReference type="ARBA" id="ARBA00022801"/>
    </source>
</evidence>
<dbReference type="GO" id="GO:0030288">
    <property type="term" value="C:outer membrane-bounded periplasmic space"/>
    <property type="evidence" value="ECO:0007669"/>
    <property type="project" value="TreeGrafter"/>
</dbReference>
<keyword evidence="1" id="KW-0378">Hydrolase</keyword>
<protein>
    <submittedName>
        <fullName evidence="5">N-acetylmuramoyl-L-alanine amidase CwlD</fullName>
    </submittedName>
</protein>
<dbReference type="GO" id="GO:0008745">
    <property type="term" value="F:N-acetylmuramoyl-L-alanine amidase activity"/>
    <property type="evidence" value="ECO:0007669"/>
    <property type="project" value="InterPro"/>
</dbReference>
<name>A0A7I8D7G8_9FIRM</name>
<feature type="signal peptide" evidence="3">
    <location>
        <begin position="1"/>
        <end position="22"/>
    </location>
</feature>
<dbReference type="EMBL" id="AP023321">
    <property type="protein sequence ID" value="BCI60574.1"/>
    <property type="molecule type" value="Genomic_DNA"/>
</dbReference>
<dbReference type="Gene3D" id="3.40.630.40">
    <property type="entry name" value="Zn-dependent exopeptidases"/>
    <property type="match status" value="1"/>
</dbReference>
<dbReference type="GO" id="GO:0009253">
    <property type="term" value="P:peptidoglycan catabolic process"/>
    <property type="evidence" value="ECO:0007669"/>
    <property type="project" value="InterPro"/>
</dbReference>
<accession>A0A7I8D7G8</accession>
<dbReference type="InterPro" id="IPR050695">
    <property type="entry name" value="N-acetylmuramoyl_amidase_3"/>
</dbReference>
<dbReference type="KEGG" id="sman:C12CBH8_12130"/>
<evidence type="ECO:0000313" key="5">
    <source>
        <dbReference type="EMBL" id="BCI60574.1"/>
    </source>
</evidence>
<proteinExistence type="predicted"/>
<dbReference type="Proteomes" id="UP000593890">
    <property type="component" value="Chromosome"/>
</dbReference>
<dbReference type="PANTHER" id="PTHR30404:SF0">
    <property type="entry name" value="N-ACETYLMURAMOYL-L-ALANINE AMIDASE AMIC"/>
    <property type="match status" value="1"/>
</dbReference>
<keyword evidence="6" id="KW-1185">Reference proteome</keyword>
<evidence type="ECO:0000313" key="6">
    <source>
        <dbReference type="Proteomes" id="UP000593890"/>
    </source>
</evidence>
<evidence type="ECO:0000256" key="3">
    <source>
        <dbReference type="SAM" id="SignalP"/>
    </source>
</evidence>
<feature type="compositionally biased region" description="Low complexity" evidence="2">
    <location>
        <begin position="248"/>
        <end position="271"/>
    </location>
</feature>
<evidence type="ECO:0000259" key="4">
    <source>
        <dbReference type="SMART" id="SM00646"/>
    </source>
</evidence>
<dbReference type="RefSeq" id="WP_215532768.1">
    <property type="nucleotide sequence ID" value="NZ_AP023321.1"/>
</dbReference>
<evidence type="ECO:0000256" key="2">
    <source>
        <dbReference type="SAM" id="MobiDB-lite"/>
    </source>
</evidence>
<organism evidence="5 6">
    <name type="scientific">Solibaculum mannosilyticum</name>
    <dbReference type="NCBI Taxonomy" id="2780922"/>
    <lineage>
        <taxon>Bacteria</taxon>
        <taxon>Bacillati</taxon>
        <taxon>Bacillota</taxon>
        <taxon>Clostridia</taxon>
        <taxon>Eubacteriales</taxon>
        <taxon>Oscillospiraceae</taxon>
        <taxon>Solibaculum</taxon>
    </lineage>
</organism>